<reference evidence="2" key="1">
    <citation type="submission" date="2020-06" db="EMBL/GenBank/DDBJ databases">
        <title>Nostoc edaphicum CCNP1411 genome.</title>
        <authorList>
            <person name="Fidor A."/>
            <person name="Grabski M."/>
            <person name="Gawor J."/>
            <person name="Gromadka R."/>
            <person name="Wegrzyn G."/>
            <person name="Mazur-Marzec H."/>
        </authorList>
    </citation>
    <scope>NUCLEOTIDE SEQUENCE [LARGE SCALE GENOMIC DNA]</scope>
    <source>
        <strain evidence="2">CCNP1411</strain>
    </source>
</reference>
<proteinExistence type="predicted"/>
<dbReference type="InterPro" id="IPR052648">
    <property type="entry name" value="Ser-tRNA(Sec)_kinase"/>
</dbReference>
<evidence type="ECO:0000313" key="2">
    <source>
        <dbReference type="Proteomes" id="UP000514713"/>
    </source>
</evidence>
<gene>
    <name evidence="1" type="ORF">HUN01_13245</name>
</gene>
<dbReference type="Proteomes" id="UP000514713">
    <property type="component" value="Chromosome"/>
</dbReference>
<dbReference type="EMBL" id="CP054698">
    <property type="protein sequence ID" value="QMS88515.1"/>
    <property type="molecule type" value="Genomic_DNA"/>
</dbReference>
<name>A0A7D7Q9V3_9NOSO</name>
<keyword evidence="2" id="KW-1185">Reference proteome</keyword>
<dbReference type="RefSeq" id="WP_181931666.1">
    <property type="nucleotide sequence ID" value="NZ_CP054698.1"/>
</dbReference>
<dbReference type="Gene3D" id="3.40.50.300">
    <property type="entry name" value="P-loop containing nucleotide triphosphate hydrolases"/>
    <property type="match status" value="1"/>
</dbReference>
<evidence type="ECO:0000313" key="1">
    <source>
        <dbReference type="EMBL" id="QMS88515.1"/>
    </source>
</evidence>
<protein>
    <submittedName>
        <fullName evidence="1">AAA family ATPase</fullName>
    </submittedName>
</protein>
<accession>A0A7D7Q9V3</accession>
<dbReference type="GO" id="GO:0016301">
    <property type="term" value="F:kinase activity"/>
    <property type="evidence" value="ECO:0007669"/>
    <property type="project" value="TreeGrafter"/>
</dbReference>
<dbReference type="PIRSF" id="PIRSF037081">
    <property type="entry name" value="P-loop_All4644_prd"/>
    <property type="match status" value="1"/>
</dbReference>
<dbReference type="Pfam" id="PF13671">
    <property type="entry name" value="AAA_33"/>
    <property type="match status" value="1"/>
</dbReference>
<sequence>MSTTSNHSSLFTSYSALSTQHSALILLIGLPGSGKSTLTKQLLAECPQMSLISTDVIRGQLFGSQAVQGPWLLIWREIERQFQQAISTENTAIFDATNAQRRHRREVIALARNLGFSQITGIWVDTPVWLCLARNKRRSRQVPEEIILRMHRQLRDAPPSLEEGLDNLIRLSEKSEYGNCDRLVSENHT</sequence>
<dbReference type="AlphaFoldDB" id="A0A7D7Q9V3"/>
<dbReference type="GO" id="GO:0000049">
    <property type="term" value="F:tRNA binding"/>
    <property type="evidence" value="ECO:0007669"/>
    <property type="project" value="TreeGrafter"/>
</dbReference>
<organism evidence="1 2">
    <name type="scientific">Nostoc edaphicum CCNP1411</name>
    <dbReference type="NCBI Taxonomy" id="1472755"/>
    <lineage>
        <taxon>Bacteria</taxon>
        <taxon>Bacillati</taxon>
        <taxon>Cyanobacteriota</taxon>
        <taxon>Cyanophyceae</taxon>
        <taxon>Nostocales</taxon>
        <taxon>Nostocaceae</taxon>
        <taxon>Nostoc</taxon>
    </lineage>
</organism>
<dbReference type="PANTHER" id="PTHR20873">
    <property type="entry name" value="L-SERYL-TRNA(SEC) KINASE"/>
    <property type="match status" value="1"/>
</dbReference>
<dbReference type="InterPro" id="IPR017101">
    <property type="entry name" value="P-loop_ATP/GTP-bd_All4644_prd"/>
</dbReference>
<dbReference type="InterPro" id="IPR027417">
    <property type="entry name" value="P-loop_NTPase"/>
</dbReference>
<dbReference type="SUPFAM" id="SSF52540">
    <property type="entry name" value="P-loop containing nucleoside triphosphate hydrolases"/>
    <property type="match status" value="1"/>
</dbReference>
<dbReference type="KEGG" id="ned:HUN01_13245"/>
<dbReference type="PANTHER" id="PTHR20873:SF0">
    <property type="entry name" value="L-SERYL-TRNA(SEC) KINASE"/>
    <property type="match status" value="1"/>
</dbReference>